<accession>A0A6M0K253</accession>
<dbReference type="RefSeq" id="WP_164453877.1">
    <property type="nucleotide sequence ID" value="NZ_JAAIJQ010000050.1"/>
</dbReference>
<dbReference type="AlphaFoldDB" id="A0A6M0K253"/>
<protein>
    <submittedName>
        <fullName evidence="1">Uncharacterized protein</fullName>
    </submittedName>
</protein>
<evidence type="ECO:0000313" key="1">
    <source>
        <dbReference type="EMBL" id="NEV63414.1"/>
    </source>
</evidence>
<dbReference type="EMBL" id="JAAIJQ010000050">
    <property type="protein sequence ID" value="NEV63414.1"/>
    <property type="molecule type" value="Genomic_DNA"/>
</dbReference>
<organism evidence="1 2">
    <name type="scientific">Thiorhodococcus minor</name>
    <dbReference type="NCBI Taxonomy" id="57489"/>
    <lineage>
        <taxon>Bacteria</taxon>
        <taxon>Pseudomonadati</taxon>
        <taxon>Pseudomonadota</taxon>
        <taxon>Gammaproteobacteria</taxon>
        <taxon>Chromatiales</taxon>
        <taxon>Chromatiaceae</taxon>
        <taxon>Thiorhodococcus</taxon>
    </lineage>
</organism>
<name>A0A6M0K253_9GAMM</name>
<sequence>MIAFLGGDFAGVVLGVPAIPMLRELVSRPKKRGTLSLSWPDALRRALHVAGGASTAPFAAWLPAKPQVQTQIMALLMFLPMVLAGLTQGARIAPISPCTRRRLEANRRIREAMRRRPD</sequence>
<gene>
    <name evidence="1" type="ORF">G3446_16230</name>
</gene>
<reference evidence="1 2" key="1">
    <citation type="submission" date="2020-02" db="EMBL/GenBank/DDBJ databases">
        <title>Genome sequences of Thiorhodococcus mannitoliphagus and Thiorhodococcus minor, purple sulfur photosynthetic bacteria in the gammaproteobacterial family, Chromatiaceae.</title>
        <authorList>
            <person name="Aviles F.A."/>
            <person name="Meyer T.E."/>
            <person name="Kyndt J.A."/>
        </authorList>
    </citation>
    <scope>NUCLEOTIDE SEQUENCE [LARGE SCALE GENOMIC DNA]</scope>
    <source>
        <strain evidence="1 2">DSM 11518</strain>
    </source>
</reference>
<dbReference type="Proteomes" id="UP000483379">
    <property type="component" value="Unassembled WGS sequence"/>
</dbReference>
<keyword evidence="2" id="KW-1185">Reference proteome</keyword>
<comment type="caution">
    <text evidence="1">The sequence shown here is derived from an EMBL/GenBank/DDBJ whole genome shotgun (WGS) entry which is preliminary data.</text>
</comment>
<evidence type="ECO:0000313" key="2">
    <source>
        <dbReference type="Proteomes" id="UP000483379"/>
    </source>
</evidence>
<proteinExistence type="predicted"/>